<dbReference type="AlphaFoldDB" id="A0A7X0RI28"/>
<name>A0A7X0RI28_9ACTN</name>
<keyword evidence="3" id="KW-1185">Reference proteome</keyword>
<gene>
    <name evidence="2" type="ORF">H5V45_15205</name>
</gene>
<protein>
    <submittedName>
        <fullName evidence="2">Uncharacterized protein</fullName>
    </submittedName>
</protein>
<sequence length="245" mass="25512">MSVVQELGSGSFSWRKLGTGIFSVLCVAIGLFAVVTLASTRVEVNAVRSADVCASSGQVDGCLEPVPGRITDTRRDSRGLGVRYHFVPSEAGADDPFVRFLHDNDPEDLTPGLAAVLSGREVTGLAWDGEVVGFDAAGQRVWTIGYEAGGWTSRLWMGVFFLSLGVVGLMGVVRPRRPAVGLVGLGLVGTMLGSLVALALPSLRAQVIGVLVLVAAFVALGLWGQARAARAARGPGDPPVHHAQG</sequence>
<accession>A0A7X0RI28</accession>
<organism evidence="2 3">
    <name type="scientific">Nocardioides luti</name>
    <dbReference type="NCBI Taxonomy" id="2761101"/>
    <lineage>
        <taxon>Bacteria</taxon>
        <taxon>Bacillati</taxon>
        <taxon>Actinomycetota</taxon>
        <taxon>Actinomycetes</taxon>
        <taxon>Propionibacteriales</taxon>
        <taxon>Nocardioidaceae</taxon>
        <taxon>Nocardioides</taxon>
    </lineage>
</organism>
<dbReference type="RefSeq" id="WP_185253704.1">
    <property type="nucleotide sequence ID" value="NZ_JACKXE010000001.1"/>
</dbReference>
<feature type="transmembrane region" description="Helical" evidence="1">
    <location>
        <begin position="21"/>
        <end position="39"/>
    </location>
</feature>
<keyword evidence="1" id="KW-1133">Transmembrane helix</keyword>
<evidence type="ECO:0000256" key="1">
    <source>
        <dbReference type="SAM" id="Phobius"/>
    </source>
</evidence>
<keyword evidence="1" id="KW-0472">Membrane</keyword>
<feature type="transmembrane region" description="Helical" evidence="1">
    <location>
        <begin position="180"/>
        <end position="200"/>
    </location>
</feature>
<keyword evidence="1" id="KW-0812">Transmembrane</keyword>
<feature type="transmembrane region" description="Helical" evidence="1">
    <location>
        <begin position="206"/>
        <end position="223"/>
    </location>
</feature>
<comment type="caution">
    <text evidence="2">The sequence shown here is derived from an EMBL/GenBank/DDBJ whole genome shotgun (WGS) entry which is preliminary data.</text>
</comment>
<dbReference type="EMBL" id="JACKXE010000001">
    <property type="protein sequence ID" value="MBB6628672.1"/>
    <property type="molecule type" value="Genomic_DNA"/>
</dbReference>
<evidence type="ECO:0000313" key="2">
    <source>
        <dbReference type="EMBL" id="MBB6628672.1"/>
    </source>
</evidence>
<dbReference type="Proteomes" id="UP000523955">
    <property type="component" value="Unassembled WGS sequence"/>
</dbReference>
<reference evidence="2 3" key="1">
    <citation type="submission" date="2020-08" db="EMBL/GenBank/DDBJ databases">
        <authorList>
            <person name="Seo M.-J."/>
        </authorList>
    </citation>
    <scope>NUCLEOTIDE SEQUENCE [LARGE SCALE GENOMIC DNA]</scope>
    <source>
        <strain evidence="2 3">KIGAM211</strain>
    </source>
</reference>
<feature type="transmembrane region" description="Helical" evidence="1">
    <location>
        <begin position="155"/>
        <end position="173"/>
    </location>
</feature>
<evidence type="ECO:0000313" key="3">
    <source>
        <dbReference type="Proteomes" id="UP000523955"/>
    </source>
</evidence>
<proteinExistence type="predicted"/>